<sequence length="101" mass="10844">MFSDKTKNAITLKTSVTAPSTKKIIWYGFNDVFSEARPAAIGFPIIPETGIAPKKMLILRPSSSLVYQNGRYVIIPGENPDSTAPKSALNTINKAGDFAAA</sequence>
<organism evidence="1 2">
    <name type="scientific">Zancudomyces culisetae</name>
    <name type="common">Gut fungus</name>
    <name type="synonym">Smittium culisetae</name>
    <dbReference type="NCBI Taxonomy" id="1213189"/>
    <lineage>
        <taxon>Eukaryota</taxon>
        <taxon>Fungi</taxon>
        <taxon>Fungi incertae sedis</taxon>
        <taxon>Zoopagomycota</taxon>
        <taxon>Kickxellomycotina</taxon>
        <taxon>Harpellomycetes</taxon>
        <taxon>Harpellales</taxon>
        <taxon>Legeriomycetaceae</taxon>
        <taxon>Zancudomyces</taxon>
    </lineage>
</organism>
<dbReference type="AlphaFoldDB" id="A0A1R1PW45"/>
<name>A0A1R1PW45_ZANCU</name>
<gene>
    <name evidence="1" type="ORF">AX774_g1310</name>
</gene>
<reference evidence="2" key="1">
    <citation type="submission" date="2017-01" db="EMBL/GenBank/DDBJ databases">
        <authorList>
            <person name="Wang Y."/>
            <person name="White M."/>
            <person name="Kvist S."/>
            <person name="Moncalvo J.-M."/>
        </authorList>
    </citation>
    <scope>NUCLEOTIDE SEQUENCE [LARGE SCALE GENOMIC DNA]</scope>
    <source>
        <strain evidence="2">COL-18-3</strain>
    </source>
</reference>
<dbReference type="Proteomes" id="UP000188320">
    <property type="component" value="Unassembled WGS sequence"/>
</dbReference>
<dbReference type="EMBL" id="LSSK01000108">
    <property type="protein sequence ID" value="OMH85144.1"/>
    <property type="molecule type" value="Genomic_DNA"/>
</dbReference>
<evidence type="ECO:0000313" key="2">
    <source>
        <dbReference type="Proteomes" id="UP000188320"/>
    </source>
</evidence>
<keyword evidence="2" id="KW-1185">Reference proteome</keyword>
<comment type="caution">
    <text evidence="1">The sequence shown here is derived from an EMBL/GenBank/DDBJ whole genome shotgun (WGS) entry which is preliminary data.</text>
</comment>
<proteinExistence type="predicted"/>
<evidence type="ECO:0000313" key="1">
    <source>
        <dbReference type="EMBL" id="OMH85144.1"/>
    </source>
</evidence>
<accession>A0A1R1PW45</accession>
<protein>
    <submittedName>
        <fullName evidence="1">Uncharacterized protein</fullName>
    </submittedName>
</protein>